<dbReference type="Proteomes" id="UP000664545">
    <property type="component" value="Unassembled WGS sequence"/>
</dbReference>
<reference evidence="1" key="1">
    <citation type="submission" date="2021-02" db="EMBL/GenBank/DDBJ databases">
        <title>Abyssanaerobacter marinus gen.nov., sp., nov, anaerobic bacterium isolated from the Onnuri vent field of Indian Ocean and suggestion of Mogibacteriaceae fam. nov., and proposal of reclassification of ambiguous this family's genus member.</title>
        <authorList>
            <person name="Kim Y.J."/>
            <person name="Yang J.-A."/>
        </authorList>
    </citation>
    <scope>NUCLEOTIDE SEQUENCE</scope>
    <source>
        <strain evidence="1">DSM 2634</strain>
    </source>
</reference>
<comment type="caution">
    <text evidence="1">The sequence shown here is derived from an EMBL/GenBank/DDBJ whole genome shotgun (WGS) entry which is preliminary data.</text>
</comment>
<keyword evidence="2" id="KW-1185">Reference proteome</keyword>
<dbReference type="AlphaFoldDB" id="A0A939IK76"/>
<protein>
    <submittedName>
        <fullName evidence="1">Helix-turn-helix domain-containing protein</fullName>
    </submittedName>
</protein>
<sequence>MKQDVISLTRQQLNKLDIINKANAGFLTVPEAALGLSERQVQRLKKKVRELGSAAVVHKNSLNIPHNSLSNETIDT</sequence>
<organism evidence="1 2">
    <name type="scientific">Clostridium aminobutyricum</name>
    <dbReference type="NCBI Taxonomy" id="33953"/>
    <lineage>
        <taxon>Bacteria</taxon>
        <taxon>Bacillati</taxon>
        <taxon>Bacillota</taxon>
        <taxon>Clostridia</taxon>
        <taxon>Eubacteriales</taxon>
        <taxon>Clostridiaceae</taxon>
        <taxon>Clostridium</taxon>
    </lineage>
</organism>
<accession>A0A939IK76</accession>
<dbReference type="EMBL" id="JAFJZZ010000008">
    <property type="protein sequence ID" value="MBN7774314.1"/>
    <property type="molecule type" value="Genomic_DNA"/>
</dbReference>
<name>A0A939IK76_CLOAM</name>
<evidence type="ECO:0000313" key="2">
    <source>
        <dbReference type="Proteomes" id="UP000664545"/>
    </source>
</evidence>
<evidence type="ECO:0000313" key="1">
    <source>
        <dbReference type="EMBL" id="MBN7774314.1"/>
    </source>
</evidence>
<dbReference type="RefSeq" id="WP_206583156.1">
    <property type="nucleotide sequence ID" value="NZ_JAFJZZ010000008.1"/>
</dbReference>
<proteinExistence type="predicted"/>
<gene>
    <name evidence="1" type="ORF">JYB65_13190</name>
</gene>